<reference evidence="2 3" key="1">
    <citation type="submission" date="2007-06" db="EMBL/GenBank/DDBJ databases">
        <authorList>
            <person name="Shimkets L."/>
            <person name="Ferriera S."/>
            <person name="Johnson J."/>
            <person name="Kravitz S."/>
            <person name="Beeson K."/>
            <person name="Sutton G."/>
            <person name="Rogers Y.-H."/>
            <person name="Friedman R."/>
            <person name="Frazier M."/>
            <person name="Venter J.C."/>
        </authorList>
    </citation>
    <scope>NUCLEOTIDE SEQUENCE [LARGE SCALE GENOMIC DNA]</scope>
    <source>
        <strain evidence="2 3">SIR-1</strain>
    </source>
</reference>
<organism evidence="2 3">
    <name type="scientific">Plesiocystis pacifica SIR-1</name>
    <dbReference type="NCBI Taxonomy" id="391625"/>
    <lineage>
        <taxon>Bacteria</taxon>
        <taxon>Pseudomonadati</taxon>
        <taxon>Myxococcota</taxon>
        <taxon>Polyangia</taxon>
        <taxon>Nannocystales</taxon>
        <taxon>Nannocystaceae</taxon>
        <taxon>Plesiocystis</taxon>
    </lineage>
</organism>
<feature type="compositionally biased region" description="Acidic residues" evidence="1">
    <location>
        <begin position="102"/>
        <end position="115"/>
    </location>
</feature>
<evidence type="ECO:0000313" key="2">
    <source>
        <dbReference type="EMBL" id="EDM77746.1"/>
    </source>
</evidence>
<name>A6G8T6_9BACT</name>
<dbReference type="STRING" id="391625.PPSIR1_38816"/>
<proteinExistence type="predicted"/>
<sequence>MSLSMSTCPSCHRHVHVDADSCPFCKTRIETVAADQARVCTEAEPPAIVTSIGVTLGATLTTAAAFTVSALLMTGCAKENEEPEDQVSVETEDFGGGADYGGPEDIDWGEEESESSTEAGQTESTESTDETGSTEETESTDETCDESDSGTETADETGDCDMGNETGSDTGSDTGTETGSDTDTTG</sequence>
<keyword evidence="3" id="KW-1185">Reference proteome</keyword>
<feature type="compositionally biased region" description="Acidic residues" evidence="1">
    <location>
        <begin position="126"/>
        <end position="159"/>
    </location>
</feature>
<evidence type="ECO:0000313" key="3">
    <source>
        <dbReference type="Proteomes" id="UP000005801"/>
    </source>
</evidence>
<dbReference type="Proteomes" id="UP000005801">
    <property type="component" value="Unassembled WGS sequence"/>
</dbReference>
<protein>
    <submittedName>
        <fullName evidence="2">Uncharacterized protein</fullName>
    </submittedName>
</protein>
<dbReference type="AlphaFoldDB" id="A6G8T6"/>
<feature type="compositionally biased region" description="Acidic residues" evidence="1">
    <location>
        <begin position="81"/>
        <end position="93"/>
    </location>
</feature>
<gene>
    <name evidence="2" type="ORF">PPSIR1_38816</name>
</gene>
<dbReference type="RefSeq" id="WP_006973131.1">
    <property type="nucleotide sequence ID" value="NZ_ABCS01000041.1"/>
</dbReference>
<comment type="caution">
    <text evidence="2">The sequence shown here is derived from an EMBL/GenBank/DDBJ whole genome shotgun (WGS) entry which is preliminary data.</text>
</comment>
<feature type="region of interest" description="Disordered" evidence="1">
    <location>
        <begin position="79"/>
        <end position="186"/>
    </location>
</feature>
<feature type="compositionally biased region" description="Low complexity" evidence="1">
    <location>
        <begin position="165"/>
        <end position="186"/>
    </location>
</feature>
<accession>A6G8T6</accession>
<feature type="compositionally biased region" description="Low complexity" evidence="1">
    <location>
        <begin position="116"/>
        <end position="125"/>
    </location>
</feature>
<dbReference type="EMBL" id="ABCS01000041">
    <property type="protein sequence ID" value="EDM77746.1"/>
    <property type="molecule type" value="Genomic_DNA"/>
</dbReference>
<evidence type="ECO:0000256" key="1">
    <source>
        <dbReference type="SAM" id="MobiDB-lite"/>
    </source>
</evidence>